<dbReference type="eggNOG" id="COG2206">
    <property type="taxonomic scope" value="Bacteria"/>
</dbReference>
<dbReference type="KEGG" id="hch:HCH_02459"/>
<evidence type="ECO:0000313" key="3">
    <source>
        <dbReference type="EMBL" id="ABC29266.1"/>
    </source>
</evidence>
<organism evidence="3 4">
    <name type="scientific">Hahella chejuensis (strain KCTC 2396)</name>
    <dbReference type="NCBI Taxonomy" id="349521"/>
    <lineage>
        <taxon>Bacteria</taxon>
        <taxon>Pseudomonadati</taxon>
        <taxon>Pseudomonadota</taxon>
        <taxon>Gammaproteobacteria</taxon>
        <taxon>Oceanospirillales</taxon>
        <taxon>Hahellaceae</taxon>
        <taxon>Hahella</taxon>
    </lineage>
</organism>
<dbReference type="SMART" id="SM00471">
    <property type="entry name" value="HDc"/>
    <property type="match status" value="1"/>
</dbReference>
<dbReference type="Pfam" id="PF13487">
    <property type="entry name" value="HD_5"/>
    <property type="match status" value="1"/>
</dbReference>
<feature type="domain" description="HD-GYP" evidence="2">
    <location>
        <begin position="142"/>
        <end position="338"/>
    </location>
</feature>
<dbReference type="Pfam" id="PF11871">
    <property type="entry name" value="DUF3391"/>
    <property type="match status" value="1"/>
</dbReference>
<dbReference type="Proteomes" id="UP000000238">
    <property type="component" value="Chromosome"/>
</dbReference>
<proteinExistence type="predicted"/>
<dbReference type="InterPro" id="IPR021812">
    <property type="entry name" value="DUF3391"/>
</dbReference>
<evidence type="ECO:0000259" key="2">
    <source>
        <dbReference type="PROSITE" id="PS51832"/>
    </source>
</evidence>
<dbReference type="PANTHER" id="PTHR43155">
    <property type="entry name" value="CYCLIC DI-GMP PHOSPHODIESTERASE PA4108-RELATED"/>
    <property type="match status" value="1"/>
</dbReference>
<dbReference type="AlphaFoldDB" id="Q2SJA8"/>
<dbReference type="PROSITE" id="PS51832">
    <property type="entry name" value="HD_GYP"/>
    <property type="match status" value="1"/>
</dbReference>
<sequence length="418" mass="47110">MPQNSRSLVKISVSELQVGMYVAQLDRPWEETRFVYQGFFIYDWRDIQELQAQCEFVFVQAETEVVEEEKTVTAPSGKKIRTRVKKEKTRLVHKAPAYRELTKAANSMGQAKQTIHDVFRAVKLGRDIDMKAVTVAVTDIVDSIMRNPNALQWLSLIKDKDDYTAEHCLRVCVLSIIIGREMGFNEPEMVDIGVCGMLHDVGKVKVPDEILNKPGSLDKDEFEIMKQHSQYGRDILISLSSAPKSAVDVAYSHHEKVDGTGYPRGLAAHQIPLKAKIVGVVDAYDAMTSARVYKDPMSALESLRIIYDVRGKHFDLEVAEFFIKTMGVYPAGHIAELNSGEVGIIVRSSNEHRLKPKVLLVLDEKKQLRKEAILDLSVNCLTDAGKPLRIKEIHPNGAFGVRLENYVKKGLRLAEYDD</sequence>
<dbReference type="InterPro" id="IPR037522">
    <property type="entry name" value="HD_GYP_dom"/>
</dbReference>
<dbReference type="SUPFAM" id="SSF109604">
    <property type="entry name" value="HD-domain/PDEase-like"/>
    <property type="match status" value="1"/>
</dbReference>
<dbReference type="InterPro" id="IPR006674">
    <property type="entry name" value="HD_domain"/>
</dbReference>
<dbReference type="CDD" id="cd00077">
    <property type="entry name" value="HDc"/>
    <property type="match status" value="1"/>
</dbReference>
<accession>Q2SJA8</accession>
<dbReference type="EMBL" id="CP000155">
    <property type="protein sequence ID" value="ABC29266.1"/>
    <property type="molecule type" value="Genomic_DNA"/>
</dbReference>
<dbReference type="InterPro" id="IPR003607">
    <property type="entry name" value="HD/PDEase_dom"/>
</dbReference>
<dbReference type="STRING" id="349521.HCH_02459"/>
<dbReference type="PANTHER" id="PTHR43155:SF2">
    <property type="entry name" value="CYCLIC DI-GMP PHOSPHODIESTERASE PA4108"/>
    <property type="match status" value="1"/>
</dbReference>
<evidence type="ECO:0000259" key="1">
    <source>
        <dbReference type="PROSITE" id="PS51831"/>
    </source>
</evidence>
<protein>
    <submittedName>
        <fullName evidence="3">HD-GYP domain</fullName>
    </submittedName>
</protein>
<dbReference type="PROSITE" id="PS51831">
    <property type="entry name" value="HD"/>
    <property type="match status" value="1"/>
</dbReference>
<dbReference type="RefSeq" id="WP_011396335.1">
    <property type="nucleotide sequence ID" value="NC_007645.1"/>
</dbReference>
<dbReference type="HOGENOM" id="CLU_000445_92_1_6"/>
<dbReference type="GO" id="GO:0008081">
    <property type="term" value="F:phosphoric diester hydrolase activity"/>
    <property type="evidence" value="ECO:0007669"/>
    <property type="project" value="UniProtKB-ARBA"/>
</dbReference>
<evidence type="ECO:0000313" key="4">
    <source>
        <dbReference type="Proteomes" id="UP000000238"/>
    </source>
</evidence>
<reference evidence="3 4" key="1">
    <citation type="journal article" date="2005" name="Nucleic Acids Res.">
        <title>Genomic blueprint of Hahella chejuensis, a marine microbe producing an algicidal agent.</title>
        <authorList>
            <person name="Jeong H."/>
            <person name="Yim J.H."/>
            <person name="Lee C."/>
            <person name="Choi S.-H."/>
            <person name="Park Y.K."/>
            <person name="Yoon S.H."/>
            <person name="Hur C.-G."/>
            <person name="Kang H.-Y."/>
            <person name="Kim D."/>
            <person name="Lee H.H."/>
            <person name="Park K.H."/>
            <person name="Park S.-H."/>
            <person name="Park H.-S."/>
            <person name="Lee H.K."/>
            <person name="Oh T.K."/>
            <person name="Kim J.F."/>
        </authorList>
    </citation>
    <scope>NUCLEOTIDE SEQUENCE [LARGE SCALE GENOMIC DNA]</scope>
    <source>
        <strain evidence="3 4">KCTC 2396</strain>
    </source>
</reference>
<feature type="domain" description="HD" evidence="1">
    <location>
        <begin position="164"/>
        <end position="287"/>
    </location>
</feature>
<dbReference type="Gene3D" id="1.10.3210.10">
    <property type="entry name" value="Hypothetical protein af1432"/>
    <property type="match status" value="1"/>
</dbReference>
<gene>
    <name evidence="3" type="ordered locus">HCH_02459</name>
</gene>
<name>Q2SJA8_HAHCH</name>
<keyword evidence="4" id="KW-1185">Reference proteome</keyword>